<organism evidence="2 3">
    <name type="scientific">Levilactobacillus namurensis DSM 19117</name>
    <dbReference type="NCBI Taxonomy" id="1423773"/>
    <lineage>
        <taxon>Bacteria</taxon>
        <taxon>Bacillati</taxon>
        <taxon>Bacillota</taxon>
        <taxon>Bacilli</taxon>
        <taxon>Lactobacillales</taxon>
        <taxon>Lactobacillaceae</taxon>
        <taxon>Levilactobacillus</taxon>
    </lineage>
</organism>
<dbReference type="GO" id="GO:0003796">
    <property type="term" value="F:lysozyme activity"/>
    <property type="evidence" value="ECO:0007669"/>
    <property type="project" value="InterPro"/>
</dbReference>
<dbReference type="EMBL" id="AZDT01000030">
    <property type="protein sequence ID" value="KRK75772.1"/>
    <property type="molecule type" value="Genomic_DNA"/>
</dbReference>
<dbReference type="GO" id="GO:0016052">
    <property type="term" value="P:carbohydrate catabolic process"/>
    <property type="evidence" value="ECO:0007669"/>
    <property type="project" value="TreeGrafter"/>
</dbReference>
<proteinExistence type="inferred from homology"/>
<sequence length="398" mass="44144">MFKNHHRFGHRVVQTAAMVGALAGLAWGSQTVAHASTLAVPDISEWQGRLSAGEVAGLKNQVSFVINRRQYGAGYQDLYATNNTNLYVRYGVPFGEYDYARFHDAASARQEAQDFYARSNKHANFYVLDFEENDVTSGSTNAAVRAWADEMRSLTTKHLVFYSYQSFATTYANSARQAFDAQWIANYSSTPTIPFALWQYTDHNYLSALGQYTDNSRVATSVHPVSWWADSAALALTHAPATSSVTTPPANTNVNPTVAAPSTSGTGATFTGYPVGAYAELHKHATRYTDGKAIPVSRRQRLYKITKVSGQKLYLKTLHHWVWARDVTGYWGGSHQSFKLTHKLNLYRNASLTRRTGGYYVAGDTVHGSLVKSPNGRAYRIKTKLGYLTANVRYSNLA</sequence>
<reference evidence="2 3" key="1">
    <citation type="journal article" date="2015" name="Genome Announc.">
        <title>Expanding the biotechnology potential of lactobacilli through comparative genomics of 213 strains and associated genera.</title>
        <authorList>
            <person name="Sun Z."/>
            <person name="Harris H.M."/>
            <person name="McCann A."/>
            <person name="Guo C."/>
            <person name="Argimon S."/>
            <person name="Zhang W."/>
            <person name="Yang X."/>
            <person name="Jeffery I.B."/>
            <person name="Cooney J.C."/>
            <person name="Kagawa T.F."/>
            <person name="Liu W."/>
            <person name="Song Y."/>
            <person name="Salvetti E."/>
            <person name="Wrobel A."/>
            <person name="Rasinkangas P."/>
            <person name="Parkhill J."/>
            <person name="Rea M.C."/>
            <person name="O'Sullivan O."/>
            <person name="Ritari J."/>
            <person name="Douillard F.P."/>
            <person name="Paul Ross R."/>
            <person name="Yang R."/>
            <person name="Briner A.E."/>
            <person name="Felis G.E."/>
            <person name="de Vos W.M."/>
            <person name="Barrangou R."/>
            <person name="Klaenhammer T.R."/>
            <person name="Caufield P.W."/>
            <person name="Cui Y."/>
            <person name="Zhang H."/>
            <person name="O'Toole P.W."/>
        </authorList>
    </citation>
    <scope>NUCLEOTIDE SEQUENCE [LARGE SCALE GENOMIC DNA]</scope>
    <source>
        <strain evidence="2 3">DSM 19117</strain>
    </source>
</reference>
<dbReference type="STRING" id="1423773.FD30_GL001808"/>
<keyword evidence="3" id="KW-1185">Reference proteome</keyword>
<dbReference type="PATRIC" id="fig|1423773.3.peg.1854"/>
<dbReference type="GO" id="GO:0009253">
    <property type="term" value="P:peptidoglycan catabolic process"/>
    <property type="evidence" value="ECO:0007669"/>
    <property type="project" value="InterPro"/>
</dbReference>
<dbReference type="RefSeq" id="WP_056944260.1">
    <property type="nucleotide sequence ID" value="NZ_AZDT01000030.1"/>
</dbReference>
<dbReference type="SUPFAM" id="SSF51445">
    <property type="entry name" value="(Trans)glycosidases"/>
    <property type="match status" value="1"/>
</dbReference>
<dbReference type="InterPro" id="IPR017853">
    <property type="entry name" value="GH"/>
</dbReference>
<evidence type="ECO:0000313" key="3">
    <source>
        <dbReference type="Proteomes" id="UP000051162"/>
    </source>
</evidence>
<dbReference type="GO" id="GO:0016998">
    <property type="term" value="P:cell wall macromolecule catabolic process"/>
    <property type="evidence" value="ECO:0007669"/>
    <property type="project" value="InterPro"/>
</dbReference>
<comment type="similarity">
    <text evidence="1">Belongs to the glycosyl hydrolase 25 family.</text>
</comment>
<comment type="caution">
    <text evidence="2">The sequence shown here is derived from an EMBL/GenBank/DDBJ whole genome shotgun (WGS) entry which is preliminary data.</text>
</comment>
<dbReference type="InterPro" id="IPR002053">
    <property type="entry name" value="Glyco_hydro_25"/>
</dbReference>
<dbReference type="PANTHER" id="PTHR34135:SF1">
    <property type="entry name" value="GLYCOSYL HYDROLASE FAMILY 25"/>
    <property type="match status" value="1"/>
</dbReference>
<dbReference type="PANTHER" id="PTHR34135">
    <property type="entry name" value="LYSOZYME"/>
    <property type="match status" value="1"/>
</dbReference>
<gene>
    <name evidence="2" type="ORF">FD30_GL001808</name>
</gene>
<dbReference type="OrthoDB" id="5056238at2"/>
<dbReference type="Pfam" id="PF01183">
    <property type="entry name" value="Glyco_hydro_25"/>
    <property type="match status" value="1"/>
</dbReference>
<protein>
    <submittedName>
        <fullName evidence="2">Lyzozyme M1 (1,4-beta-N-acetylmuramidase)</fullName>
    </submittedName>
</protein>
<dbReference type="AlphaFoldDB" id="A0A0R1JXS1"/>
<evidence type="ECO:0000256" key="1">
    <source>
        <dbReference type="ARBA" id="ARBA00010646"/>
    </source>
</evidence>
<accession>A0A0R1JXS1</accession>
<dbReference type="Proteomes" id="UP000051162">
    <property type="component" value="Unassembled WGS sequence"/>
</dbReference>
<evidence type="ECO:0000313" key="2">
    <source>
        <dbReference type="EMBL" id="KRK75772.1"/>
    </source>
</evidence>
<dbReference type="GeneID" id="84783723"/>
<dbReference type="Gene3D" id="3.20.20.80">
    <property type="entry name" value="Glycosidases"/>
    <property type="match status" value="1"/>
</dbReference>
<name>A0A0R1JXS1_9LACO</name>
<dbReference type="PROSITE" id="PS51904">
    <property type="entry name" value="GLYCOSYL_HYDROL_F25_2"/>
    <property type="match status" value="1"/>
</dbReference>